<evidence type="ECO:0000313" key="4">
    <source>
        <dbReference type="Proteomes" id="UP000176700"/>
    </source>
</evidence>
<accession>A0A1G2FXT8</accession>
<dbReference type="Proteomes" id="UP000176700">
    <property type="component" value="Unassembled WGS sequence"/>
</dbReference>
<feature type="region of interest" description="Disordered" evidence="1">
    <location>
        <begin position="52"/>
        <end position="72"/>
    </location>
</feature>
<dbReference type="EMBL" id="MHNI01000012">
    <property type="protein sequence ID" value="OGZ42879.1"/>
    <property type="molecule type" value="Genomic_DNA"/>
</dbReference>
<evidence type="ECO:0000313" key="3">
    <source>
        <dbReference type="EMBL" id="OGZ42879.1"/>
    </source>
</evidence>
<reference evidence="3 4" key="1">
    <citation type="journal article" date="2016" name="Nat. Commun.">
        <title>Thousands of microbial genomes shed light on interconnected biogeochemical processes in an aquifer system.</title>
        <authorList>
            <person name="Anantharaman K."/>
            <person name="Brown C.T."/>
            <person name="Hug L.A."/>
            <person name="Sharon I."/>
            <person name="Castelle C.J."/>
            <person name="Probst A.J."/>
            <person name="Thomas B.C."/>
            <person name="Singh A."/>
            <person name="Wilkins M.J."/>
            <person name="Karaoz U."/>
            <person name="Brodie E.L."/>
            <person name="Williams K.H."/>
            <person name="Hubbard S.S."/>
            <person name="Banfield J.F."/>
        </authorList>
    </citation>
    <scope>NUCLEOTIDE SEQUENCE [LARGE SCALE GENOMIC DNA]</scope>
</reference>
<organism evidence="3 4">
    <name type="scientific">Candidatus Ryanbacteria bacterium RIFCSPHIGHO2_01_45_13</name>
    <dbReference type="NCBI Taxonomy" id="1802112"/>
    <lineage>
        <taxon>Bacteria</taxon>
        <taxon>Candidatus Ryaniibacteriota</taxon>
    </lineage>
</organism>
<comment type="caution">
    <text evidence="3">The sequence shown here is derived from an EMBL/GenBank/DDBJ whole genome shotgun (WGS) entry which is preliminary data.</text>
</comment>
<proteinExistence type="predicted"/>
<keyword evidence="2" id="KW-0812">Transmembrane</keyword>
<keyword evidence="2" id="KW-1133">Transmembrane helix</keyword>
<feature type="transmembrane region" description="Helical" evidence="2">
    <location>
        <begin position="28"/>
        <end position="47"/>
    </location>
</feature>
<gene>
    <name evidence="3" type="ORF">A2W41_02035</name>
</gene>
<protein>
    <submittedName>
        <fullName evidence="3">Uncharacterized protein</fullName>
    </submittedName>
</protein>
<feature type="transmembrane region" description="Helical" evidence="2">
    <location>
        <begin position="5"/>
        <end position="22"/>
    </location>
</feature>
<name>A0A1G2FXT8_9BACT</name>
<dbReference type="AlphaFoldDB" id="A0A1G2FXT8"/>
<sequence length="72" mass="7914">MWRSLTIGVLGVFVIAVPFVFLPGTTRVVVFVFVGSMITFLALWKLASEGRESIEKGTHSDKTDADDPELSK</sequence>
<evidence type="ECO:0000256" key="2">
    <source>
        <dbReference type="SAM" id="Phobius"/>
    </source>
</evidence>
<evidence type="ECO:0000256" key="1">
    <source>
        <dbReference type="SAM" id="MobiDB-lite"/>
    </source>
</evidence>
<keyword evidence="2" id="KW-0472">Membrane</keyword>